<sequence>MEFMDIFTSPELLLALATLAALEIVLGIDNIIFISIVTGKLPENQRVSARRLGIALAAITRIMLLFSLAWIIGLTATLFEVFGNAISWRDIILIAGGAFLIVKSAMEMHDKLEGPGHGERSVAAQIGFAGAILQILMLDVVFSLDSVITAIGMVDRLEVMILAVLVAVGVMVIFANPVGNFVEKHPTIQMLALSFLLLIGTVLIADGFDFHIPKGYVYSAIAFATVVELLNIRLRKKSVPVQMHDANRLDQGE</sequence>
<feature type="transmembrane region" description="Helical" evidence="1">
    <location>
        <begin position="159"/>
        <end position="178"/>
    </location>
</feature>
<reference evidence="2 3" key="1">
    <citation type="submission" date="2024-04" db="EMBL/GenBank/DDBJ databases">
        <authorList>
            <person name="Abashina T."/>
            <person name="Shaikin A."/>
        </authorList>
    </citation>
    <scope>NUCLEOTIDE SEQUENCE [LARGE SCALE GENOMIC DNA]</scope>
    <source>
        <strain evidence="2 3">AAFK</strain>
    </source>
</reference>
<feature type="transmembrane region" description="Helical" evidence="1">
    <location>
        <begin position="58"/>
        <end position="79"/>
    </location>
</feature>
<gene>
    <name evidence="2" type="ORF">WOB96_13575</name>
</gene>
<keyword evidence="3" id="KW-1185">Reference proteome</keyword>
<keyword evidence="1" id="KW-0472">Membrane</keyword>
<name>A0ABU9DBA9_9PROT</name>
<organism evidence="2 3">
    <name type="scientific">Thermithiobacillus plumbiphilus</name>
    <dbReference type="NCBI Taxonomy" id="1729899"/>
    <lineage>
        <taxon>Bacteria</taxon>
        <taxon>Pseudomonadati</taxon>
        <taxon>Pseudomonadota</taxon>
        <taxon>Acidithiobacillia</taxon>
        <taxon>Acidithiobacillales</taxon>
        <taxon>Thermithiobacillaceae</taxon>
        <taxon>Thermithiobacillus</taxon>
    </lineage>
</organism>
<evidence type="ECO:0000313" key="3">
    <source>
        <dbReference type="Proteomes" id="UP001446205"/>
    </source>
</evidence>
<dbReference type="Pfam" id="PF03741">
    <property type="entry name" value="TerC"/>
    <property type="match status" value="1"/>
</dbReference>
<keyword evidence="1" id="KW-0812">Transmembrane</keyword>
<dbReference type="PANTHER" id="PTHR30060">
    <property type="entry name" value="INNER MEMBRANE PROTEIN"/>
    <property type="match status" value="1"/>
</dbReference>
<dbReference type="Proteomes" id="UP001446205">
    <property type="component" value="Unassembled WGS sequence"/>
</dbReference>
<evidence type="ECO:0000313" key="2">
    <source>
        <dbReference type="EMBL" id="MEK8090782.1"/>
    </source>
</evidence>
<accession>A0ABU9DBA9</accession>
<feature type="transmembrane region" description="Helical" evidence="1">
    <location>
        <begin position="190"/>
        <end position="210"/>
    </location>
</feature>
<feature type="transmembrane region" description="Helical" evidence="1">
    <location>
        <begin position="85"/>
        <end position="102"/>
    </location>
</feature>
<proteinExistence type="predicted"/>
<comment type="caution">
    <text evidence="2">The sequence shown here is derived from an EMBL/GenBank/DDBJ whole genome shotgun (WGS) entry which is preliminary data.</text>
</comment>
<evidence type="ECO:0000256" key="1">
    <source>
        <dbReference type="SAM" id="Phobius"/>
    </source>
</evidence>
<feature type="transmembrane region" description="Helical" evidence="1">
    <location>
        <begin position="12"/>
        <end position="37"/>
    </location>
</feature>
<keyword evidence="1" id="KW-1133">Transmembrane helix</keyword>
<dbReference type="PANTHER" id="PTHR30060:SF0">
    <property type="entry name" value="COILED-COIL PROTEIN (DUF2040)-RELATED"/>
    <property type="match status" value="1"/>
</dbReference>
<feature type="transmembrane region" description="Helical" evidence="1">
    <location>
        <begin position="216"/>
        <end position="234"/>
    </location>
</feature>
<dbReference type="InterPro" id="IPR005496">
    <property type="entry name" value="Integral_membrane_TerC"/>
</dbReference>
<protein>
    <submittedName>
        <fullName evidence="2">TerC family protein</fullName>
    </submittedName>
</protein>
<dbReference type="EMBL" id="JBBPCO010000016">
    <property type="protein sequence ID" value="MEK8090782.1"/>
    <property type="molecule type" value="Genomic_DNA"/>
</dbReference>
<dbReference type="RefSeq" id="WP_341371837.1">
    <property type="nucleotide sequence ID" value="NZ_JBBPCO010000016.1"/>
</dbReference>
<feature type="transmembrane region" description="Helical" evidence="1">
    <location>
        <begin position="122"/>
        <end position="144"/>
    </location>
</feature>